<feature type="binding site" evidence="9">
    <location>
        <position position="148"/>
    </location>
    <ligand>
        <name>1-deoxy-D-xylulose 5-phosphate</name>
        <dbReference type="ChEBI" id="CHEBI:57792"/>
    </ligand>
</feature>
<evidence type="ECO:0000313" key="13">
    <source>
        <dbReference type="EMBL" id="OEG00435.1"/>
    </source>
</evidence>
<feature type="binding site" evidence="9">
    <location>
        <position position="202"/>
    </location>
    <ligand>
        <name>NADPH</name>
        <dbReference type="ChEBI" id="CHEBI:57783"/>
    </ligand>
</feature>
<comment type="cofactor">
    <cofactor evidence="9">
        <name>Mg(2+)</name>
        <dbReference type="ChEBI" id="CHEBI:18420"/>
    </cofactor>
    <cofactor evidence="9">
        <name>Mn(2+)</name>
        <dbReference type="ChEBI" id="CHEBI:29035"/>
    </cofactor>
</comment>
<keyword evidence="3 9" id="KW-0479">Metal-binding</keyword>
<dbReference type="EC" id="1.1.1.267" evidence="9"/>
<evidence type="ECO:0000313" key="14">
    <source>
        <dbReference type="Proteomes" id="UP000243739"/>
    </source>
</evidence>
<dbReference type="Pfam" id="PF13288">
    <property type="entry name" value="DXPR_C"/>
    <property type="match status" value="1"/>
</dbReference>
<comment type="caution">
    <text evidence="13">The sequence shown here is derived from an EMBL/GenBank/DDBJ whole genome shotgun (WGS) entry which is preliminary data.</text>
</comment>
<dbReference type="InterPro" id="IPR036169">
    <property type="entry name" value="DXPR_C_sf"/>
</dbReference>
<dbReference type="InterPro" id="IPR036291">
    <property type="entry name" value="NAD(P)-bd_dom_sf"/>
</dbReference>
<evidence type="ECO:0000256" key="9">
    <source>
        <dbReference type="HAMAP-Rule" id="MF_00183"/>
    </source>
</evidence>
<dbReference type="NCBIfam" id="TIGR00243">
    <property type="entry name" value="Dxr"/>
    <property type="match status" value="1"/>
</dbReference>
<evidence type="ECO:0000256" key="3">
    <source>
        <dbReference type="ARBA" id="ARBA00022723"/>
    </source>
</evidence>
<evidence type="ECO:0000256" key="6">
    <source>
        <dbReference type="ARBA" id="ARBA00023211"/>
    </source>
</evidence>
<dbReference type="Proteomes" id="UP000243739">
    <property type="component" value="Unassembled WGS sequence"/>
</dbReference>
<feature type="binding site" evidence="9">
    <location>
        <position position="196"/>
    </location>
    <ligand>
        <name>1-deoxy-D-xylulose 5-phosphate</name>
        <dbReference type="ChEBI" id="CHEBI:57792"/>
    </ligand>
</feature>
<feature type="binding site" evidence="9">
    <location>
        <position position="147"/>
    </location>
    <ligand>
        <name>Mn(2+)</name>
        <dbReference type="ChEBI" id="CHEBI:29035"/>
    </ligand>
</feature>
<evidence type="ECO:0000256" key="7">
    <source>
        <dbReference type="ARBA" id="ARBA00023229"/>
    </source>
</evidence>
<sequence length="385" mass="42449">MKNIAILGSTGSIGTQTLEVIKAHPKQFRVIGLSGGTNLTLLREQIKLFSPKIVSVKSKLIADKLKADVPANIKIVYGEEGLIEVATFDEVDFVVSAVVGSIGLKPTIKAIEVGKQIGLANKETLVSGGHIVMELAKKHQVSIIPIDSEHSAIYQSLNGENIKQVKRIILTASGGTFRDKTREELRNVTIEDALKHPNWSMGAKITIDSATMMNKGLEIIEAHWLFNLPFEKIDVLIHPESIIHSMVEFQDLAIIAQLGTPDMKVPIQYALSYPDRIELNSKPLDLTEVGTLNFRKPDYERFPSLKMAYQSGKIGGTMPTVLNAANEAVVEAFLQSRVPFIEIESLIHNVLDQHNSIINPSLEEIIAADLWARNAVKDLIINKGW</sequence>
<evidence type="ECO:0000259" key="12">
    <source>
        <dbReference type="Pfam" id="PF13288"/>
    </source>
</evidence>
<feature type="binding site" evidence="9">
    <location>
        <position position="122"/>
    </location>
    <ligand>
        <name>1-deoxy-D-xylulose 5-phosphate</name>
        <dbReference type="ChEBI" id="CHEBI:57792"/>
    </ligand>
</feature>
<feature type="domain" description="1-deoxy-D-xylulose 5-phosphate reductoisomerase N-terminal" evidence="10">
    <location>
        <begin position="4"/>
        <end position="129"/>
    </location>
</feature>
<comment type="catalytic activity">
    <reaction evidence="8">
        <text>2-C-methyl-D-erythritol 4-phosphate + NADP(+) = 1-deoxy-D-xylulose 5-phosphate + NADPH + H(+)</text>
        <dbReference type="Rhea" id="RHEA:13717"/>
        <dbReference type="ChEBI" id="CHEBI:15378"/>
        <dbReference type="ChEBI" id="CHEBI:57783"/>
        <dbReference type="ChEBI" id="CHEBI:57792"/>
        <dbReference type="ChEBI" id="CHEBI:58262"/>
        <dbReference type="ChEBI" id="CHEBI:58349"/>
        <dbReference type="EC" id="1.1.1.267"/>
    </reaction>
    <physiologicalReaction direction="right-to-left" evidence="8">
        <dbReference type="Rhea" id="RHEA:13719"/>
    </physiologicalReaction>
</comment>
<dbReference type="GO" id="GO:0030145">
    <property type="term" value="F:manganese ion binding"/>
    <property type="evidence" value="ECO:0007669"/>
    <property type="project" value="TreeGrafter"/>
</dbReference>
<dbReference type="AlphaFoldDB" id="A0A1D2YXE6"/>
<feature type="binding site" evidence="9">
    <location>
        <position position="36"/>
    </location>
    <ligand>
        <name>NADPH</name>
        <dbReference type="ChEBI" id="CHEBI:57783"/>
    </ligand>
</feature>
<dbReference type="RefSeq" id="WP_069655748.1">
    <property type="nucleotide sequence ID" value="NZ_MIJF01000001.1"/>
</dbReference>
<proteinExistence type="inferred from homology"/>
<dbReference type="Gene3D" id="3.40.50.720">
    <property type="entry name" value="NAD(P)-binding Rossmann-like Domain"/>
    <property type="match status" value="1"/>
</dbReference>
<dbReference type="OrthoDB" id="9806546at2"/>
<dbReference type="Pfam" id="PF08436">
    <property type="entry name" value="DXP_redisom_C"/>
    <property type="match status" value="1"/>
</dbReference>
<evidence type="ECO:0000256" key="5">
    <source>
        <dbReference type="ARBA" id="ARBA00023002"/>
    </source>
</evidence>
<feature type="binding site" evidence="9">
    <location>
        <position position="149"/>
    </location>
    <ligand>
        <name>Mn(2+)</name>
        <dbReference type="ChEBI" id="CHEBI:29035"/>
    </ligand>
</feature>
<evidence type="ECO:0000256" key="1">
    <source>
        <dbReference type="ARBA" id="ARBA00005094"/>
    </source>
</evidence>
<dbReference type="GO" id="GO:0051484">
    <property type="term" value="P:isopentenyl diphosphate biosynthetic process, methylerythritol 4-phosphate pathway involved in terpenoid biosynthetic process"/>
    <property type="evidence" value="ECO:0007669"/>
    <property type="project" value="TreeGrafter"/>
</dbReference>
<keyword evidence="13" id="KW-0413">Isomerase</keyword>
<dbReference type="EMBL" id="MIJF01000001">
    <property type="protein sequence ID" value="OEG00435.1"/>
    <property type="molecule type" value="Genomic_DNA"/>
</dbReference>
<evidence type="ECO:0000256" key="8">
    <source>
        <dbReference type="ARBA" id="ARBA00048543"/>
    </source>
</evidence>
<dbReference type="FunFam" id="3.40.50.720:FF:000045">
    <property type="entry name" value="1-deoxy-D-xylulose 5-phosphate reductoisomerase"/>
    <property type="match status" value="1"/>
</dbReference>
<feature type="domain" description="DXP reductoisomerase C-terminal" evidence="12">
    <location>
        <begin position="258"/>
        <end position="374"/>
    </location>
</feature>
<dbReference type="InterPro" id="IPR003821">
    <property type="entry name" value="DXP_reductoisomerase"/>
</dbReference>
<keyword evidence="7 9" id="KW-0414">Isoprene biosynthesis</keyword>
<feature type="binding site" evidence="9">
    <location>
        <position position="11"/>
    </location>
    <ligand>
        <name>NADPH</name>
        <dbReference type="ChEBI" id="CHEBI:57783"/>
    </ligand>
</feature>
<keyword evidence="4 9" id="KW-0521">NADP</keyword>
<feature type="domain" description="1-deoxy-D-xylulose 5-phosphate reductoisomerase C-terminal" evidence="11">
    <location>
        <begin position="143"/>
        <end position="226"/>
    </location>
</feature>
<dbReference type="NCBIfam" id="NF009114">
    <property type="entry name" value="PRK12464.1"/>
    <property type="match status" value="1"/>
</dbReference>
<dbReference type="STRING" id="337097.BHF71_00570"/>
<evidence type="ECO:0000259" key="11">
    <source>
        <dbReference type="Pfam" id="PF08436"/>
    </source>
</evidence>
<protein>
    <recommendedName>
        <fullName evidence="9">1-deoxy-D-xylulose 5-phosphate reductoisomerase</fullName>
        <shortName evidence="9">DXP reductoisomerase</shortName>
        <ecNumber evidence="9">1.1.1.267</ecNumber>
    </recommendedName>
    <alternativeName>
        <fullName evidence="9">1-deoxyxylulose-5-phosphate reductoisomerase</fullName>
    </alternativeName>
    <alternativeName>
        <fullName evidence="9">2-C-methyl-D-erythritol 4-phosphate synthase</fullName>
    </alternativeName>
</protein>
<feature type="binding site" evidence="9">
    <location>
        <position position="149"/>
    </location>
    <ligand>
        <name>1-deoxy-D-xylulose 5-phosphate</name>
        <dbReference type="ChEBI" id="CHEBI:57792"/>
    </ligand>
</feature>
<feature type="binding site" evidence="9">
    <location>
        <position position="218"/>
    </location>
    <ligand>
        <name>1-deoxy-D-xylulose 5-phosphate</name>
        <dbReference type="ChEBI" id="CHEBI:57792"/>
    </ligand>
</feature>
<feature type="binding site" evidence="9">
    <location>
        <position position="38"/>
    </location>
    <ligand>
        <name>NADPH</name>
        <dbReference type="ChEBI" id="CHEBI:57783"/>
    </ligand>
</feature>
<evidence type="ECO:0000259" key="10">
    <source>
        <dbReference type="Pfam" id="PF02670"/>
    </source>
</evidence>
<dbReference type="InterPro" id="IPR026877">
    <property type="entry name" value="DXPR_C"/>
</dbReference>
<dbReference type="Pfam" id="PF02670">
    <property type="entry name" value="DXP_reductoisom"/>
    <property type="match status" value="1"/>
</dbReference>
<keyword evidence="9" id="KW-0460">Magnesium</keyword>
<keyword evidence="6 9" id="KW-0464">Manganese</keyword>
<keyword evidence="14" id="KW-1185">Reference proteome</keyword>
<name>A0A1D2YXE6_9BACI</name>
<feature type="binding site" evidence="9">
    <location>
        <position position="215"/>
    </location>
    <ligand>
        <name>1-deoxy-D-xylulose 5-phosphate</name>
        <dbReference type="ChEBI" id="CHEBI:57792"/>
    </ligand>
</feature>
<feature type="binding site" evidence="9">
    <location>
        <position position="13"/>
    </location>
    <ligand>
        <name>NADPH</name>
        <dbReference type="ChEBI" id="CHEBI:57783"/>
    </ligand>
</feature>
<dbReference type="GO" id="GO:0016853">
    <property type="term" value="F:isomerase activity"/>
    <property type="evidence" value="ECO:0007669"/>
    <property type="project" value="UniProtKB-KW"/>
</dbReference>
<dbReference type="SUPFAM" id="SSF55347">
    <property type="entry name" value="Glyceraldehyde-3-phosphate dehydrogenase-like, C-terminal domain"/>
    <property type="match status" value="1"/>
</dbReference>
<dbReference type="PIRSF" id="PIRSF006205">
    <property type="entry name" value="Dxp_reductismrs"/>
    <property type="match status" value="1"/>
</dbReference>
<dbReference type="UniPathway" id="UPA00056">
    <property type="reaction ID" value="UER00092"/>
</dbReference>
<dbReference type="SUPFAM" id="SSF51735">
    <property type="entry name" value="NAD(P)-binding Rossmann-fold domains"/>
    <property type="match status" value="1"/>
</dbReference>
<dbReference type="SUPFAM" id="SSF69055">
    <property type="entry name" value="1-deoxy-D-xylulose-5-phosphate reductoisomerase, C-terminal domain"/>
    <property type="match status" value="1"/>
</dbReference>
<dbReference type="Gene3D" id="1.10.1740.10">
    <property type="match status" value="1"/>
</dbReference>
<gene>
    <name evidence="9" type="primary">dxr</name>
    <name evidence="13" type="ORF">BHF71_00570</name>
</gene>
<dbReference type="GO" id="GO:0070402">
    <property type="term" value="F:NADPH binding"/>
    <property type="evidence" value="ECO:0007669"/>
    <property type="project" value="InterPro"/>
</dbReference>
<reference evidence="13 14" key="1">
    <citation type="submission" date="2016-09" db="EMBL/GenBank/DDBJ databases">
        <title>Draft genome sequence for the type strain of Vulcanibacillus modesticaldus BR, a strictly anaerobic, moderately thermophilic, and nitrate-reducing bacterium from deep sea-hydrothermal vents of the Mid-Atlantic Ridge.</title>
        <authorList>
            <person name="Abin C.A."/>
            <person name="Hollibaugh J.T."/>
        </authorList>
    </citation>
    <scope>NUCLEOTIDE SEQUENCE [LARGE SCALE GENOMIC DNA]</scope>
    <source>
        <strain evidence="13 14">BR</strain>
    </source>
</reference>
<evidence type="ECO:0000256" key="2">
    <source>
        <dbReference type="ARBA" id="ARBA00006825"/>
    </source>
</evidence>
<feature type="binding site" evidence="9">
    <location>
        <position position="214"/>
    </location>
    <ligand>
        <name>1-deoxy-D-xylulose 5-phosphate</name>
        <dbReference type="ChEBI" id="CHEBI:57792"/>
    </ligand>
</feature>
<feature type="binding site" evidence="9">
    <location>
        <position position="173"/>
    </location>
    <ligand>
        <name>1-deoxy-D-xylulose 5-phosphate</name>
        <dbReference type="ChEBI" id="CHEBI:57792"/>
    </ligand>
</feature>
<dbReference type="PANTHER" id="PTHR30525:SF0">
    <property type="entry name" value="1-DEOXY-D-XYLULOSE 5-PHOSPHATE REDUCTOISOMERASE, CHLOROPLASTIC"/>
    <property type="match status" value="1"/>
</dbReference>
<feature type="binding site" evidence="9">
    <location>
        <position position="10"/>
    </location>
    <ligand>
        <name>NADPH</name>
        <dbReference type="ChEBI" id="CHEBI:57783"/>
    </ligand>
</feature>
<feature type="binding site" evidence="9">
    <location>
        <position position="12"/>
    </location>
    <ligand>
        <name>NADPH</name>
        <dbReference type="ChEBI" id="CHEBI:57783"/>
    </ligand>
</feature>
<comment type="similarity">
    <text evidence="2 9">Belongs to the DXR family.</text>
</comment>
<organism evidence="13 14">
    <name type="scientific">Vulcanibacillus modesticaldus</name>
    <dbReference type="NCBI Taxonomy" id="337097"/>
    <lineage>
        <taxon>Bacteria</taxon>
        <taxon>Bacillati</taxon>
        <taxon>Bacillota</taxon>
        <taxon>Bacilli</taxon>
        <taxon>Bacillales</taxon>
        <taxon>Bacillaceae</taxon>
        <taxon>Vulcanibacillus</taxon>
    </lineage>
</organism>
<dbReference type="InterPro" id="IPR013644">
    <property type="entry name" value="DXP_reductoisomerase_C"/>
</dbReference>
<dbReference type="HAMAP" id="MF_00183">
    <property type="entry name" value="DXP_reductoisom"/>
    <property type="match status" value="1"/>
</dbReference>
<dbReference type="PANTHER" id="PTHR30525">
    <property type="entry name" value="1-DEOXY-D-XYLULOSE 5-PHOSPHATE REDUCTOISOMERASE"/>
    <property type="match status" value="1"/>
</dbReference>
<dbReference type="GO" id="GO:0030604">
    <property type="term" value="F:1-deoxy-D-xylulose-5-phosphate reductoisomerase activity"/>
    <property type="evidence" value="ECO:0007669"/>
    <property type="project" value="UniProtKB-UniRule"/>
</dbReference>
<evidence type="ECO:0000256" key="4">
    <source>
        <dbReference type="ARBA" id="ARBA00022857"/>
    </source>
</evidence>
<keyword evidence="5 9" id="KW-0560">Oxidoreductase</keyword>
<comment type="function">
    <text evidence="9">Catalyzes the NADPH-dependent rearrangement and reduction of 1-deoxy-D-xylulose-5-phosphate (DXP) to 2-C-methyl-D-erythritol 4-phosphate (MEP).</text>
</comment>
<comment type="pathway">
    <text evidence="1 9">Isoprenoid biosynthesis; isopentenyl diphosphate biosynthesis via DXP pathway; isopentenyl diphosphate from 1-deoxy-D-xylulose 5-phosphate: step 1/6.</text>
</comment>
<feature type="binding site" evidence="9">
    <location>
        <position position="123"/>
    </location>
    <ligand>
        <name>NADPH</name>
        <dbReference type="ChEBI" id="CHEBI:57783"/>
    </ligand>
</feature>
<accession>A0A1D2YXE6</accession>
<feature type="binding site" evidence="9">
    <location>
        <position position="209"/>
    </location>
    <ligand>
        <name>1-deoxy-D-xylulose 5-phosphate</name>
        <dbReference type="ChEBI" id="CHEBI:57792"/>
    </ligand>
</feature>
<comment type="caution">
    <text evidence="9">Lacks conserved residue(s) required for the propagation of feature annotation.</text>
</comment>
<feature type="binding site" evidence="9">
    <location>
        <position position="218"/>
    </location>
    <ligand>
        <name>Mn(2+)</name>
        <dbReference type="ChEBI" id="CHEBI:29035"/>
    </ligand>
</feature>
<feature type="binding site" evidence="9">
    <location>
        <position position="121"/>
    </location>
    <ligand>
        <name>NADPH</name>
        <dbReference type="ChEBI" id="CHEBI:57783"/>
    </ligand>
</feature>
<dbReference type="InterPro" id="IPR013512">
    <property type="entry name" value="DXP_reductoisomerase_N"/>
</dbReference>